<keyword evidence="3" id="KW-1185">Reference proteome</keyword>
<gene>
    <name evidence="2" type="ORF">H0H81_004272</name>
</gene>
<dbReference type="PROSITE" id="PS51354">
    <property type="entry name" value="GLUTAREDOXIN_2"/>
    <property type="match status" value="1"/>
</dbReference>
<evidence type="ECO:0000313" key="2">
    <source>
        <dbReference type="EMBL" id="KAG5637521.1"/>
    </source>
</evidence>
<dbReference type="Gene3D" id="3.40.30.10">
    <property type="entry name" value="Glutaredoxin"/>
    <property type="match status" value="1"/>
</dbReference>
<accession>A0A9P7FUS4</accession>
<protein>
    <submittedName>
        <fullName evidence="2">Uncharacterized protein</fullName>
    </submittedName>
</protein>
<dbReference type="OrthoDB" id="423313at2759"/>
<sequence>MARLFSRPSQPSRTRSSMPLTLPVSLLVALHSRKARYRSALLVVGVLLFISTYILLIRPTFSPSYALAHQDTPASEQLAVALESARNSRLSGTSRKHKKLFRSGDQIKLDPSQELAAISSFLASLPHNIIPSSVDPSVTIDPQLVLDFDTRSSRAKEELYSPASREVKAMLARMNLRPAPTIIDVDIRDDAEVLQPIVYRLTSSSELPVLLIGGKPVGTIEEIRLLDASGELRKLVANSGAVIDGVKRKKHKH</sequence>
<dbReference type="Proteomes" id="UP000717328">
    <property type="component" value="Unassembled WGS sequence"/>
</dbReference>
<keyword evidence="1" id="KW-0812">Transmembrane</keyword>
<name>A0A9P7FUS4_9AGAR</name>
<dbReference type="SUPFAM" id="SSF52833">
    <property type="entry name" value="Thioredoxin-like"/>
    <property type="match status" value="1"/>
</dbReference>
<proteinExistence type="predicted"/>
<evidence type="ECO:0000256" key="1">
    <source>
        <dbReference type="SAM" id="Phobius"/>
    </source>
</evidence>
<organism evidence="2 3">
    <name type="scientific">Sphagnurus paluster</name>
    <dbReference type="NCBI Taxonomy" id="117069"/>
    <lineage>
        <taxon>Eukaryota</taxon>
        <taxon>Fungi</taxon>
        <taxon>Dikarya</taxon>
        <taxon>Basidiomycota</taxon>
        <taxon>Agaricomycotina</taxon>
        <taxon>Agaricomycetes</taxon>
        <taxon>Agaricomycetidae</taxon>
        <taxon>Agaricales</taxon>
        <taxon>Tricholomatineae</taxon>
        <taxon>Lyophyllaceae</taxon>
        <taxon>Sphagnurus</taxon>
    </lineage>
</organism>
<keyword evidence="1" id="KW-1133">Transmembrane helix</keyword>
<evidence type="ECO:0000313" key="3">
    <source>
        <dbReference type="Proteomes" id="UP000717328"/>
    </source>
</evidence>
<comment type="caution">
    <text evidence="2">The sequence shown here is derived from an EMBL/GenBank/DDBJ whole genome shotgun (WGS) entry which is preliminary data.</text>
</comment>
<reference evidence="2" key="2">
    <citation type="submission" date="2021-10" db="EMBL/GenBank/DDBJ databases">
        <title>Phylogenomics reveals ancestral predisposition of the termite-cultivated fungus Termitomyces towards a domesticated lifestyle.</title>
        <authorList>
            <person name="Auxier B."/>
            <person name="Grum-Grzhimaylo A."/>
            <person name="Cardenas M.E."/>
            <person name="Lodge J.D."/>
            <person name="Laessoe T."/>
            <person name="Pedersen O."/>
            <person name="Smith M.E."/>
            <person name="Kuyper T.W."/>
            <person name="Franco-Molano E.A."/>
            <person name="Baroni T.J."/>
            <person name="Aanen D.K."/>
        </authorList>
    </citation>
    <scope>NUCLEOTIDE SEQUENCE</scope>
    <source>
        <strain evidence="2">D49</strain>
    </source>
</reference>
<keyword evidence="1" id="KW-0472">Membrane</keyword>
<dbReference type="AlphaFoldDB" id="A0A9P7FUS4"/>
<dbReference type="EMBL" id="JABCKI010005823">
    <property type="protein sequence ID" value="KAG5637521.1"/>
    <property type="molecule type" value="Genomic_DNA"/>
</dbReference>
<dbReference type="InterPro" id="IPR036249">
    <property type="entry name" value="Thioredoxin-like_sf"/>
</dbReference>
<reference evidence="2" key="1">
    <citation type="submission" date="2021-02" db="EMBL/GenBank/DDBJ databases">
        <authorList>
            <person name="Nieuwenhuis M."/>
            <person name="Van De Peppel L.J.J."/>
        </authorList>
    </citation>
    <scope>NUCLEOTIDE SEQUENCE</scope>
    <source>
        <strain evidence="2">D49</strain>
    </source>
</reference>
<feature type="transmembrane region" description="Helical" evidence="1">
    <location>
        <begin position="40"/>
        <end position="57"/>
    </location>
</feature>